<dbReference type="EMBL" id="GGEC01093695">
    <property type="protein sequence ID" value="MBX74179.1"/>
    <property type="molecule type" value="Transcribed_RNA"/>
</dbReference>
<evidence type="ECO:0000313" key="1">
    <source>
        <dbReference type="EMBL" id="MBX74179.1"/>
    </source>
</evidence>
<reference evidence="1" key="1">
    <citation type="submission" date="2018-02" db="EMBL/GenBank/DDBJ databases">
        <title>Rhizophora mucronata_Transcriptome.</title>
        <authorList>
            <person name="Meera S.P."/>
            <person name="Sreeshan A."/>
            <person name="Augustine A."/>
        </authorList>
    </citation>
    <scope>NUCLEOTIDE SEQUENCE</scope>
    <source>
        <tissue evidence="1">Leaf</tissue>
    </source>
</reference>
<sequence>MHCSVKSLSKVTEPNHP</sequence>
<dbReference type="AlphaFoldDB" id="A0A2P2R4I0"/>
<accession>A0A2P2R4I0</accession>
<proteinExistence type="predicted"/>
<organism evidence="1">
    <name type="scientific">Rhizophora mucronata</name>
    <name type="common">Asiatic mangrove</name>
    <dbReference type="NCBI Taxonomy" id="61149"/>
    <lineage>
        <taxon>Eukaryota</taxon>
        <taxon>Viridiplantae</taxon>
        <taxon>Streptophyta</taxon>
        <taxon>Embryophyta</taxon>
        <taxon>Tracheophyta</taxon>
        <taxon>Spermatophyta</taxon>
        <taxon>Magnoliopsida</taxon>
        <taxon>eudicotyledons</taxon>
        <taxon>Gunneridae</taxon>
        <taxon>Pentapetalae</taxon>
        <taxon>rosids</taxon>
        <taxon>fabids</taxon>
        <taxon>Malpighiales</taxon>
        <taxon>Rhizophoraceae</taxon>
        <taxon>Rhizophora</taxon>
    </lineage>
</organism>
<name>A0A2P2R4I0_RHIMU</name>
<protein>
    <submittedName>
        <fullName evidence="1">Uncharacterized protein</fullName>
    </submittedName>
</protein>